<protein>
    <submittedName>
        <fullName evidence="1">Uncharacterized protein</fullName>
    </submittedName>
</protein>
<accession>A0ACC0CTR8</accession>
<dbReference type="EMBL" id="MU394346">
    <property type="protein sequence ID" value="KAI6083812.1"/>
    <property type="molecule type" value="Genomic_DNA"/>
</dbReference>
<comment type="caution">
    <text evidence="1">The sequence shown here is derived from an EMBL/GenBank/DDBJ whole genome shotgun (WGS) entry which is preliminary data.</text>
</comment>
<name>A0ACC0CTR8_9PEZI</name>
<reference evidence="1 2" key="1">
    <citation type="journal article" date="2022" name="New Phytol.">
        <title>Ecological generalism drives hyperdiversity of secondary metabolite gene clusters in xylarialean endophytes.</title>
        <authorList>
            <person name="Franco M.E.E."/>
            <person name="Wisecaver J.H."/>
            <person name="Arnold A.E."/>
            <person name="Ju Y.M."/>
            <person name="Slot J.C."/>
            <person name="Ahrendt S."/>
            <person name="Moore L.P."/>
            <person name="Eastman K.E."/>
            <person name="Scott K."/>
            <person name="Konkel Z."/>
            <person name="Mondo S.J."/>
            <person name="Kuo A."/>
            <person name="Hayes R.D."/>
            <person name="Haridas S."/>
            <person name="Andreopoulos B."/>
            <person name="Riley R."/>
            <person name="LaButti K."/>
            <person name="Pangilinan J."/>
            <person name="Lipzen A."/>
            <person name="Amirebrahimi M."/>
            <person name="Yan J."/>
            <person name="Adam C."/>
            <person name="Keymanesh K."/>
            <person name="Ng V."/>
            <person name="Louie K."/>
            <person name="Northen T."/>
            <person name="Drula E."/>
            <person name="Henrissat B."/>
            <person name="Hsieh H.M."/>
            <person name="Youens-Clark K."/>
            <person name="Lutzoni F."/>
            <person name="Miadlikowska J."/>
            <person name="Eastwood D.C."/>
            <person name="Hamelin R.C."/>
            <person name="Grigoriev I.V."/>
            <person name="U'Ren J.M."/>
        </authorList>
    </citation>
    <scope>NUCLEOTIDE SEQUENCE [LARGE SCALE GENOMIC DNA]</scope>
    <source>
        <strain evidence="1 2">ER1909</strain>
    </source>
</reference>
<organism evidence="1 2">
    <name type="scientific">Hypoxylon rubiginosum</name>
    <dbReference type="NCBI Taxonomy" id="110542"/>
    <lineage>
        <taxon>Eukaryota</taxon>
        <taxon>Fungi</taxon>
        <taxon>Dikarya</taxon>
        <taxon>Ascomycota</taxon>
        <taxon>Pezizomycotina</taxon>
        <taxon>Sordariomycetes</taxon>
        <taxon>Xylariomycetidae</taxon>
        <taxon>Xylariales</taxon>
        <taxon>Hypoxylaceae</taxon>
        <taxon>Hypoxylon</taxon>
    </lineage>
</organism>
<sequence>MVKVKAAPPRSRCAKMQPRDLGDQNNAPDPSWRFGRRALSFKRQNTTDSAQSTASSRRSQSFNITARKERKEAKQKRIQESYPVYNGLKWDALREYLHQKWPDEDFKEVKRNDYWVFETPERLTNEDHTALNALRDKNTRGQRDVVTPEP</sequence>
<keyword evidence="2" id="KW-1185">Reference proteome</keyword>
<dbReference type="Proteomes" id="UP001497680">
    <property type="component" value="Unassembled WGS sequence"/>
</dbReference>
<evidence type="ECO:0000313" key="2">
    <source>
        <dbReference type="Proteomes" id="UP001497680"/>
    </source>
</evidence>
<evidence type="ECO:0000313" key="1">
    <source>
        <dbReference type="EMBL" id="KAI6083812.1"/>
    </source>
</evidence>
<proteinExistence type="predicted"/>
<gene>
    <name evidence="1" type="ORF">F4821DRAFT_244002</name>
</gene>